<dbReference type="GO" id="GO:0030288">
    <property type="term" value="C:outer membrane-bounded periplasmic space"/>
    <property type="evidence" value="ECO:0007669"/>
    <property type="project" value="TreeGrafter"/>
</dbReference>
<protein>
    <submittedName>
        <fullName evidence="6">ABC transporter substrate-binding protein</fullName>
    </submittedName>
</protein>
<dbReference type="Proteomes" id="UP000216020">
    <property type="component" value="Unassembled WGS sequence"/>
</dbReference>
<dbReference type="Pfam" id="PF00497">
    <property type="entry name" value="SBP_bac_3"/>
    <property type="match status" value="1"/>
</dbReference>
<evidence type="ECO:0000256" key="4">
    <source>
        <dbReference type="SAM" id="SignalP"/>
    </source>
</evidence>
<keyword evidence="2" id="KW-0813">Transport</keyword>
<reference evidence="7" key="1">
    <citation type="submission" date="2017-05" db="EMBL/GenBank/DDBJ databases">
        <title>Complete and WGS of Bordetella genogroups.</title>
        <authorList>
            <person name="Spilker T."/>
            <person name="Lipuma J."/>
        </authorList>
    </citation>
    <scope>NUCLEOTIDE SEQUENCE [LARGE SCALE GENOMIC DNA]</scope>
    <source>
        <strain evidence="7">AU16122</strain>
    </source>
</reference>
<sequence>MKRSGLVVLATVMLSTAALGLSAAAQARDLKTIQASGKLVCGTQNASSPYAFQDPESRKFVGYDVDVCQALAKGMGLALEHRAMSTETRIPELRSGRVDVIAASMAYLPERAEQIDYSLQYLQGNIKVLVRKDENITKLSQLAGKRVCASKGSSSAAIASRVLPQAKLVNYQDLNTCYLGLQNDKVDAISGGELVLKRFVVESRKGGSEATLIDEPIYTERIGLGVAKGNKELLDALNDQLVKLDKSGELDRIYAKWLGKDSIYGLTREFKVEPVASSSSN</sequence>
<feature type="domain" description="Solute-binding protein family 3/N-terminal" evidence="5">
    <location>
        <begin position="38"/>
        <end position="261"/>
    </location>
</feature>
<dbReference type="PANTHER" id="PTHR30085:SF6">
    <property type="entry name" value="ABC TRANSPORTER GLUTAMINE-BINDING PROTEIN GLNH"/>
    <property type="match status" value="1"/>
</dbReference>
<dbReference type="GO" id="GO:0005576">
    <property type="term" value="C:extracellular region"/>
    <property type="evidence" value="ECO:0007669"/>
    <property type="project" value="TreeGrafter"/>
</dbReference>
<keyword evidence="3 4" id="KW-0732">Signal</keyword>
<feature type="signal peptide" evidence="4">
    <location>
        <begin position="1"/>
        <end position="27"/>
    </location>
</feature>
<keyword evidence="7" id="KW-1185">Reference proteome</keyword>
<comment type="similarity">
    <text evidence="1">Belongs to the bacterial solute-binding protein 3 family.</text>
</comment>
<dbReference type="InterPro" id="IPR001638">
    <property type="entry name" value="Solute-binding_3/MltF_N"/>
</dbReference>
<evidence type="ECO:0000313" key="7">
    <source>
        <dbReference type="Proteomes" id="UP000216020"/>
    </source>
</evidence>
<gene>
    <name evidence="6" type="ORF">CAL29_06950</name>
</gene>
<dbReference type="PANTHER" id="PTHR30085">
    <property type="entry name" value="AMINO ACID ABC TRANSPORTER PERMEASE"/>
    <property type="match status" value="1"/>
</dbReference>
<dbReference type="SUPFAM" id="SSF53850">
    <property type="entry name" value="Periplasmic binding protein-like II"/>
    <property type="match status" value="1"/>
</dbReference>
<name>A0A261SM76_9BORD</name>
<dbReference type="GO" id="GO:0006865">
    <property type="term" value="P:amino acid transport"/>
    <property type="evidence" value="ECO:0007669"/>
    <property type="project" value="TreeGrafter"/>
</dbReference>
<evidence type="ECO:0000256" key="3">
    <source>
        <dbReference type="ARBA" id="ARBA00022729"/>
    </source>
</evidence>
<dbReference type="OrthoDB" id="7241844at2"/>
<dbReference type="SMART" id="SM00062">
    <property type="entry name" value="PBPb"/>
    <property type="match status" value="1"/>
</dbReference>
<evidence type="ECO:0000256" key="2">
    <source>
        <dbReference type="ARBA" id="ARBA00022448"/>
    </source>
</evidence>
<proteinExistence type="inferred from homology"/>
<dbReference type="InterPro" id="IPR051455">
    <property type="entry name" value="Bact_solute-bind_prot3"/>
</dbReference>
<dbReference type="RefSeq" id="WP_094852176.1">
    <property type="nucleotide sequence ID" value="NZ_NEVM01000001.1"/>
</dbReference>
<feature type="chain" id="PRO_5013328910" evidence="4">
    <location>
        <begin position="28"/>
        <end position="281"/>
    </location>
</feature>
<evidence type="ECO:0000313" key="6">
    <source>
        <dbReference type="EMBL" id="OZI38077.1"/>
    </source>
</evidence>
<evidence type="ECO:0000259" key="5">
    <source>
        <dbReference type="SMART" id="SM00062"/>
    </source>
</evidence>
<organism evidence="6 7">
    <name type="scientific">Bordetella genomosp. 10</name>
    <dbReference type="NCBI Taxonomy" id="1416804"/>
    <lineage>
        <taxon>Bacteria</taxon>
        <taxon>Pseudomonadati</taxon>
        <taxon>Pseudomonadota</taxon>
        <taxon>Betaproteobacteria</taxon>
        <taxon>Burkholderiales</taxon>
        <taxon>Alcaligenaceae</taxon>
        <taxon>Bordetella</taxon>
    </lineage>
</organism>
<comment type="caution">
    <text evidence="6">The sequence shown here is derived from an EMBL/GenBank/DDBJ whole genome shotgun (WGS) entry which is preliminary data.</text>
</comment>
<dbReference type="AlphaFoldDB" id="A0A261SM76"/>
<evidence type="ECO:0000256" key="1">
    <source>
        <dbReference type="ARBA" id="ARBA00010333"/>
    </source>
</evidence>
<dbReference type="EMBL" id="NEVM01000001">
    <property type="protein sequence ID" value="OZI38077.1"/>
    <property type="molecule type" value="Genomic_DNA"/>
</dbReference>
<accession>A0A261SM76</accession>
<dbReference type="Gene3D" id="3.40.190.10">
    <property type="entry name" value="Periplasmic binding protein-like II"/>
    <property type="match status" value="2"/>
</dbReference>